<keyword evidence="3" id="KW-0233">DNA recombination</keyword>
<protein>
    <recommendedName>
        <fullName evidence="9">Integrase</fullName>
    </recommendedName>
</protein>
<dbReference type="OrthoDB" id="9784724at2"/>
<evidence type="ECO:0000256" key="3">
    <source>
        <dbReference type="ARBA" id="ARBA00023172"/>
    </source>
</evidence>
<comment type="caution">
    <text evidence="7">The sequence shown here is derived from an EMBL/GenBank/DDBJ whole genome shotgun (WGS) entry which is preliminary data.</text>
</comment>
<evidence type="ECO:0000259" key="6">
    <source>
        <dbReference type="PROSITE" id="PS51900"/>
    </source>
</evidence>
<keyword evidence="1" id="KW-0229">DNA integration</keyword>
<dbReference type="InterPro" id="IPR013762">
    <property type="entry name" value="Integrase-like_cat_sf"/>
</dbReference>
<dbReference type="PROSITE" id="PS51898">
    <property type="entry name" value="TYR_RECOMBINASE"/>
    <property type="match status" value="1"/>
</dbReference>
<feature type="domain" description="Tyr recombinase" evidence="5">
    <location>
        <begin position="251"/>
        <end position="430"/>
    </location>
</feature>
<dbReference type="GO" id="GO:0015074">
    <property type="term" value="P:DNA integration"/>
    <property type="evidence" value="ECO:0007669"/>
    <property type="project" value="UniProtKB-KW"/>
</dbReference>
<dbReference type="SUPFAM" id="SSF56349">
    <property type="entry name" value="DNA breaking-rejoining enzymes"/>
    <property type="match status" value="1"/>
</dbReference>
<dbReference type="Proteomes" id="UP000233597">
    <property type="component" value="Unassembled WGS sequence"/>
</dbReference>
<dbReference type="Gene3D" id="1.10.443.10">
    <property type="entry name" value="Intergrase catalytic core"/>
    <property type="match status" value="1"/>
</dbReference>
<gene>
    <name evidence="7" type="ORF">COO20_09950</name>
</gene>
<evidence type="ECO:0000313" key="8">
    <source>
        <dbReference type="Proteomes" id="UP000233597"/>
    </source>
</evidence>
<sequence length="440" mass="48604">MSKDATAYIFQRGRRFSYRRRVPVDLVDVLGSYVKISLKTDSLEAAKVAAVRVNSDVVAYWDGLRATGTAGLAKERYRHARDLAARLGWQYRPIDDLISSSTGGEVVDRLEVLDGVKDPRTIGAVLGAAKEPVLMLSRLFEVYFELTEDLRIGKSERQIQVALGPYRRSSANFQSVIGDKAITDIVRSDALAFRAWWTDRIRDSGLSPKSANKEINSLRAMFRVVGDAYLQGRDNPFKNISFSTRGHSGKSRGATVSPQWVRDVMLAPAGIISGMNTEAQLLIAILSETGARPSEICGLLPGDFHLDVPVPYIQISPNSIRELKNEPSERQLPLVGAALPAAAALCAGGGIKRYLGANNSFSSAVNKFLRENRAFEDERQSLYSLRHGFEDRLTVVEAPDKIAAALMGHKFHRERYGKGPSLEQKREWLLKIALMPPSSS</sequence>
<keyword evidence="2 4" id="KW-0238">DNA-binding</keyword>
<name>A0A2N3KVE9_9PROT</name>
<evidence type="ECO:0000313" key="7">
    <source>
        <dbReference type="EMBL" id="PKR54443.1"/>
    </source>
</evidence>
<dbReference type="InterPro" id="IPR046668">
    <property type="entry name" value="DUF6538"/>
</dbReference>
<dbReference type="GO" id="GO:0006310">
    <property type="term" value="P:DNA recombination"/>
    <property type="evidence" value="ECO:0007669"/>
    <property type="project" value="UniProtKB-KW"/>
</dbReference>
<evidence type="ECO:0000256" key="1">
    <source>
        <dbReference type="ARBA" id="ARBA00022908"/>
    </source>
</evidence>
<dbReference type="GO" id="GO:0003677">
    <property type="term" value="F:DNA binding"/>
    <property type="evidence" value="ECO:0007669"/>
    <property type="project" value="UniProtKB-UniRule"/>
</dbReference>
<dbReference type="AlphaFoldDB" id="A0A2N3KVE9"/>
<evidence type="ECO:0000256" key="4">
    <source>
        <dbReference type="PROSITE-ProRule" id="PRU01248"/>
    </source>
</evidence>
<dbReference type="EMBL" id="NWTK01000005">
    <property type="protein sequence ID" value="PKR54443.1"/>
    <property type="molecule type" value="Genomic_DNA"/>
</dbReference>
<dbReference type="RefSeq" id="WP_101266068.1">
    <property type="nucleotide sequence ID" value="NZ_NWTK01000005.1"/>
</dbReference>
<evidence type="ECO:0000256" key="2">
    <source>
        <dbReference type="ARBA" id="ARBA00023125"/>
    </source>
</evidence>
<dbReference type="PROSITE" id="PS51900">
    <property type="entry name" value="CB"/>
    <property type="match status" value="1"/>
</dbReference>
<dbReference type="InterPro" id="IPR044068">
    <property type="entry name" value="CB"/>
</dbReference>
<dbReference type="Pfam" id="PF20172">
    <property type="entry name" value="DUF6538"/>
    <property type="match status" value="1"/>
</dbReference>
<reference evidence="7 8" key="1">
    <citation type="submission" date="2017-09" db="EMBL/GenBank/DDBJ databases">
        <title>Biodiversity and function of Thalassospira species in the particle-attached aromatic-hydrocarbon-degrading consortia from the surface seawater of the South China Sea.</title>
        <authorList>
            <person name="Dong C."/>
            <person name="Liu R."/>
            <person name="Shao Z."/>
        </authorList>
    </citation>
    <scope>NUCLEOTIDE SEQUENCE [LARGE SCALE GENOMIC DNA]</scope>
    <source>
        <strain evidence="7 8">CSC1P2</strain>
    </source>
</reference>
<dbReference type="InterPro" id="IPR011010">
    <property type="entry name" value="DNA_brk_join_enz"/>
</dbReference>
<accession>A0A2N3KVE9</accession>
<evidence type="ECO:0000259" key="5">
    <source>
        <dbReference type="PROSITE" id="PS51898"/>
    </source>
</evidence>
<organism evidence="7 8">
    <name type="scientific">Thalassospira marina</name>
    <dbReference type="NCBI Taxonomy" id="2048283"/>
    <lineage>
        <taxon>Bacteria</taxon>
        <taxon>Pseudomonadati</taxon>
        <taxon>Pseudomonadota</taxon>
        <taxon>Alphaproteobacteria</taxon>
        <taxon>Rhodospirillales</taxon>
        <taxon>Thalassospiraceae</taxon>
        <taxon>Thalassospira</taxon>
    </lineage>
</organism>
<feature type="domain" description="Core-binding (CB)" evidence="6">
    <location>
        <begin position="134"/>
        <end position="226"/>
    </location>
</feature>
<proteinExistence type="predicted"/>
<dbReference type="InterPro" id="IPR002104">
    <property type="entry name" value="Integrase_catalytic"/>
</dbReference>
<evidence type="ECO:0008006" key="9">
    <source>
        <dbReference type="Google" id="ProtNLM"/>
    </source>
</evidence>